<name>A0ABP7X0B9_9ACTN</name>
<keyword evidence="2" id="KW-1185">Reference proteome</keyword>
<reference evidence="2" key="1">
    <citation type="journal article" date="2019" name="Int. J. Syst. Evol. Microbiol.">
        <title>The Global Catalogue of Microorganisms (GCM) 10K type strain sequencing project: providing services to taxonomists for standard genome sequencing and annotation.</title>
        <authorList>
            <consortium name="The Broad Institute Genomics Platform"/>
            <consortium name="The Broad Institute Genome Sequencing Center for Infectious Disease"/>
            <person name="Wu L."/>
            <person name="Ma J."/>
        </authorList>
    </citation>
    <scope>NUCLEOTIDE SEQUENCE [LARGE SCALE GENOMIC DNA]</scope>
    <source>
        <strain evidence="2">JCM 16702</strain>
    </source>
</reference>
<dbReference type="EMBL" id="BAAAZG010000061">
    <property type="protein sequence ID" value="GAA4100906.1"/>
    <property type="molecule type" value="Genomic_DNA"/>
</dbReference>
<dbReference type="Proteomes" id="UP001500683">
    <property type="component" value="Unassembled WGS sequence"/>
</dbReference>
<comment type="caution">
    <text evidence="1">The sequence shown here is derived from an EMBL/GenBank/DDBJ whole genome shotgun (WGS) entry which is preliminary data.</text>
</comment>
<organism evidence="1 2">
    <name type="scientific">Actinomadura miaoliensis</name>
    <dbReference type="NCBI Taxonomy" id="430685"/>
    <lineage>
        <taxon>Bacteria</taxon>
        <taxon>Bacillati</taxon>
        <taxon>Actinomycetota</taxon>
        <taxon>Actinomycetes</taxon>
        <taxon>Streptosporangiales</taxon>
        <taxon>Thermomonosporaceae</taxon>
        <taxon>Actinomadura</taxon>
    </lineage>
</organism>
<accession>A0ABP7X0B9</accession>
<dbReference type="RefSeq" id="WP_344957657.1">
    <property type="nucleotide sequence ID" value="NZ_BAAAZG010000061.1"/>
</dbReference>
<evidence type="ECO:0000313" key="1">
    <source>
        <dbReference type="EMBL" id="GAA4100906.1"/>
    </source>
</evidence>
<gene>
    <name evidence="1" type="ORF">GCM10022214_77930</name>
</gene>
<sequence>MEEDISRHCPVHDIGYHLTGVDYDEIMPGCVLPTGSLNSDLEPAGTVVTAVEVYGPGEHPLSELTHTPPAEFTIVLYRTVSGRTYDAWVRPQYAHRIGCHWPEGTAASRQPTQGPATPSA</sequence>
<evidence type="ECO:0000313" key="2">
    <source>
        <dbReference type="Proteomes" id="UP001500683"/>
    </source>
</evidence>
<proteinExistence type="predicted"/>
<protein>
    <submittedName>
        <fullName evidence="1">Uncharacterized protein</fullName>
    </submittedName>
</protein>